<feature type="transmembrane region" description="Helical" evidence="1">
    <location>
        <begin position="34"/>
        <end position="58"/>
    </location>
</feature>
<keyword evidence="1" id="KW-0472">Membrane</keyword>
<reference evidence="3 4" key="1">
    <citation type="submission" date="2019-06" db="EMBL/GenBank/DDBJ databases">
        <title>WGS assembly of Gossypium darwinii.</title>
        <authorList>
            <person name="Chen Z.J."/>
            <person name="Sreedasyam A."/>
            <person name="Ando A."/>
            <person name="Song Q."/>
            <person name="De L."/>
            <person name="Hulse-Kemp A."/>
            <person name="Ding M."/>
            <person name="Ye W."/>
            <person name="Kirkbride R."/>
            <person name="Jenkins J."/>
            <person name="Plott C."/>
            <person name="Lovell J."/>
            <person name="Lin Y.-M."/>
            <person name="Vaughn R."/>
            <person name="Liu B."/>
            <person name="Li W."/>
            <person name="Simpson S."/>
            <person name="Scheffler B."/>
            <person name="Saski C."/>
            <person name="Grover C."/>
            <person name="Hu G."/>
            <person name="Conover J."/>
            <person name="Carlson J."/>
            <person name="Shu S."/>
            <person name="Boston L."/>
            <person name="Williams M."/>
            <person name="Peterson D."/>
            <person name="Mcgee K."/>
            <person name="Jones D."/>
            <person name="Wendel J."/>
            <person name="Stelly D."/>
            <person name="Grimwood J."/>
            <person name="Schmutz J."/>
        </authorList>
    </citation>
    <scope>NUCLEOTIDE SEQUENCE [LARGE SCALE GENOMIC DNA]</scope>
    <source>
        <strain evidence="3">1808015.09</strain>
    </source>
</reference>
<gene>
    <name evidence="3" type="ORF">ES288_D05G430600v1</name>
</gene>
<keyword evidence="4" id="KW-1185">Reference proteome</keyword>
<dbReference type="EMBL" id="CM017705">
    <property type="protein sequence ID" value="TYG71831.1"/>
    <property type="molecule type" value="Genomic_DNA"/>
</dbReference>
<sequence>MELRSWLLLTVCNVLIVRISGTMPESQEPRNSKWVLVLICFFLLGFVFLWVDSGIFVLMD</sequence>
<evidence type="ECO:0000313" key="4">
    <source>
        <dbReference type="Proteomes" id="UP000323506"/>
    </source>
</evidence>
<keyword evidence="1" id="KW-0812">Transmembrane</keyword>
<proteinExistence type="predicted"/>
<evidence type="ECO:0000313" key="3">
    <source>
        <dbReference type="EMBL" id="TYG71831.1"/>
    </source>
</evidence>
<dbReference type="AlphaFoldDB" id="A0A5D2CQF7"/>
<feature type="signal peptide" evidence="2">
    <location>
        <begin position="1"/>
        <end position="21"/>
    </location>
</feature>
<evidence type="ECO:0000256" key="1">
    <source>
        <dbReference type="SAM" id="Phobius"/>
    </source>
</evidence>
<protein>
    <submittedName>
        <fullName evidence="3">Uncharacterized protein</fullName>
    </submittedName>
</protein>
<accession>A0A5D2CQF7</accession>
<keyword evidence="1" id="KW-1133">Transmembrane helix</keyword>
<name>A0A5D2CQF7_GOSDA</name>
<keyword evidence="2" id="KW-0732">Signal</keyword>
<feature type="chain" id="PRO_5022732035" evidence="2">
    <location>
        <begin position="22"/>
        <end position="60"/>
    </location>
</feature>
<organism evidence="3 4">
    <name type="scientific">Gossypium darwinii</name>
    <name type="common">Darwin's cotton</name>
    <name type="synonym">Gossypium barbadense var. darwinii</name>
    <dbReference type="NCBI Taxonomy" id="34276"/>
    <lineage>
        <taxon>Eukaryota</taxon>
        <taxon>Viridiplantae</taxon>
        <taxon>Streptophyta</taxon>
        <taxon>Embryophyta</taxon>
        <taxon>Tracheophyta</taxon>
        <taxon>Spermatophyta</taxon>
        <taxon>Magnoliopsida</taxon>
        <taxon>eudicotyledons</taxon>
        <taxon>Gunneridae</taxon>
        <taxon>Pentapetalae</taxon>
        <taxon>rosids</taxon>
        <taxon>malvids</taxon>
        <taxon>Malvales</taxon>
        <taxon>Malvaceae</taxon>
        <taxon>Malvoideae</taxon>
        <taxon>Gossypium</taxon>
    </lineage>
</organism>
<dbReference type="Proteomes" id="UP000323506">
    <property type="component" value="Chromosome D05"/>
</dbReference>
<evidence type="ECO:0000256" key="2">
    <source>
        <dbReference type="SAM" id="SignalP"/>
    </source>
</evidence>